<dbReference type="PROSITE" id="PS00108">
    <property type="entry name" value="PROTEIN_KINASE_ST"/>
    <property type="match status" value="1"/>
</dbReference>
<organism evidence="7 8">
    <name type="scientific">Eiseniibacteriota bacterium</name>
    <dbReference type="NCBI Taxonomy" id="2212470"/>
    <lineage>
        <taxon>Bacteria</taxon>
        <taxon>Candidatus Eiseniibacteriota</taxon>
    </lineage>
</organism>
<feature type="binding site" evidence="5">
    <location>
        <position position="37"/>
    </location>
    <ligand>
        <name>ATP</name>
        <dbReference type="ChEBI" id="CHEBI:30616"/>
    </ligand>
</feature>
<dbReference type="Gene3D" id="3.30.200.20">
    <property type="entry name" value="Phosphorylase Kinase, domain 1"/>
    <property type="match status" value="1"/>
</dbReference>
<dbReference type="PROSITE" id="PS00107">
    <property type="entry name" value="PROTEIN_KINASE_ATP"/>
    <property type="match status" value="1"/>
</dbReference>
<evidence type="ECO:0000256" key="4">
    <source>
        <dbReference type="ARBA" id="ARBA00022840"/>
    </source>
</evidence>
<keyword evidence="3" id="KW-0418">Kinase</keyword>
<sequence>MLERIGRYRVTRKLGEGGMGVVYAAHDERLERPVALKMIREASTDDKARERLWREARAAASVSHPNICQLFEIAEEDGELFIAMELLEGESLAERLGRGPLKVAEAAQTALAMLAALEALHRRELVHRDLKPSNVFLTPHGIKLLDFGLARPFQQEAGDASLTQTGILIGTPRYLAPEQILGRPVDERGDLFAAGAILFEMLSGRPAFDGTAVMEVLSAVLHEQPAVLGGSAAIAALDRVIHRALAKQPERRYASAAAMADDLRRTMALGDTAETPRAHPITRLMVLPLRILRSDPETDFLAYSLPDAVTSSLSGLDSLIVRSSMTAAAFASDTQDLESLAGKADVDAVLTGTLLRAGDQLRVNTQLAEVPGGAVLWSQTSQVPLGDVFKLQDELTRRIVESLALPLSARDRGVLGRDVPATAKAYECYLRANQLGTEARHWTVARDLYLQCLAEDPGYAPAWARLGRIHRVIGTYLDADGRESKAKAEEAFKRALELNPELSVAHNLYTYLEVEMGRAQPAVLRLLERAKRRTADAELFAGLVQACRYAGLLEASVAAYETAVRVEPGIRTSVAHSYFMLGQYQRAIETEVADPPEVAGLALVMLGREAEALERLRSTEQSLLPRSGALHDALIARRTLLEGKRSECLIATHRLLEKSTLRDPCGLFYMGRHLVYLGDLDRGLELLLASIEGGFCCHSFATRDPWLDPIRARPEFRDYLSRSAARYGEAVKAFLEAGGDRVLGVSPAVTA</sequence>
<dbReference type="Proteomes" id="UP000320184">
    <property type="component" value="Unassembled WGS sequence"/>
</dbReference>
<dbReference type="Gene3D" id="1.25.40.10">
    <property type="entry name" value="Tetratricopeptide repeat domain"/>
    <property type="match status" value="1"/>
</dbReference>
<dbReference type="PANTHER" id="PTHR43289">
    <property type="entry name" value="MITOGEN-ACTIVATED PROTEIN KINASE KINASE KINASE 20-RELATED"/>
    <property type="match status" value="1"/>
</dbReference>
<dbReference type="CDD" id="cd14014">
    <property type="entry name" value="STKc_PknB_like"/>
    <property type="match status" value="1"/>
</dbReference>
<name>A0A538SJC7_UNCEI</name>
<dbReference type="PROSITE" id="PS50011">
    <property type="entry name" value="PROTEIN_KINASE_DOM"/>
    <property type="match status" value="1"/>
</dbReference>
<evidence type="ECO:0000256" key="1">
    <source>
        <dbReference type="ARBA" id="ARBA00022679"/>
    </source>
</evidence>
<dbReference type="SUPFAM" id="SSF56112">
    <property type="entry name" value="Protein kinase-like (PK-like)"/>
    <property type="match status" value="1"/>
</dbReference>
<reference evidence="7 8" key="1">
    <citation type="journal article" date="2019" name="Nat. Microbiol.">
        <title>Mediterranean grassland soil C-N compound turnover is dependent on rainfall and depth, and is mediated by genomically divergent microorganisms.</title>
        <authorList>
            <person name="Diamond S."/>
            <person name="Andeer P.F."/>
            <person name="Li Z."/>
            <person name="Crits-Christoph A."/>
            <person name="Burstein D."/>
            <person name="Anantharaman K."/>
            <person name="Lane K.R."/>
            <person name="Thomas B.C."/>
            <person name="Pan C."/>
            <person name="Northen T.R."/>
            <person name="Banfield J.F."/>
        </authorList>
    </citation>
    <scope>NUCLEOTIDE SEQUENCE [LARGE SCALE GENOMIC DNA]</scope>
    <source>
        <strain evidence="7">WS_3</strain>
    </source>
</reference>
<evidence type="ECO:0000259" key="6">
    <source>
        <dbReference type="PROSITE" id="PS50011"/>
    </source>
</evidence>
<evidence type="ECO:0000256" key="3">
    <source>
        <dbReference type="ARBA" id="ARBA00022777"/>
    </source>
</evidence>
<dbReference type="SMART" id="SM00220">
    <property type="entry name" value="S_TKc"/>
    <property type="match status" value="1"/>
</dbReference>
<evidence type="ECO:0000256" key="2">
    <source>
        <dbReference type="ARBA" id="ARBA00022741"/>
    </source>
</evidence>
<dbReference type="GO" id="GO:0005524">
    <property type="term" value="F:ATP binding"/>
    <property type="evidence" value="ECO:0007669"/>
    <property type="project" value="UniProtKB-UniRule"/>
</dbReference>
<evidence type="ECO:0000313" key="8">
    <source>
        <dbReference type="Proteomes" id="UP000320184"/>
    </source>
</evidence>
<dbReference type="Pfam" id="PF00069">
    <property type="entry name" value="Pkinase"/>
    <property type="match status" value="1"/>
</dbReference>
<evidence type="ECO:0000313" key="7">
    <source>
        <dbReference type="EMBL" id="TMQ51471.1"/>
    </source>
</evidence>
<dbReference type="Gene3D" id="1.10.510.10">
    <property type="entry name" value="Transferase(Phosphotransferase) domain 1"/>
    <property type="match status" value="1"/>
</dbReference>
<protein>
    <recommendedName>
        <fullName evidence="6">Protein kinase domain-containing protein</fullName>
    </recommendedName>
</protein>
<keyword evidence="4 5" id="KW-0067">ATP-binding</keyword>
<dbReference type="InterPro" id="IPR011990">
    <property type="entry name" value="TPR-like_helical_dom_sf"/>
</dbReference>
<feature type="domain" description="Protein kinase" evidence="6">
    <location>
        <begin position="8"/>
        <end position="282"/>
    </location>
</feature>
<keyword evidence="1" id="KW-0808">Transferase</keyword>
<accession>A0A538SJC7</accession>
<dbReference type="InterPro" id="IPR008271">
    <property type="entry name" value="Ser/Thr_kinase_AS"/>
</dbReference>
<proteinExistence type="predicted"/>
<gene>
    <name evidence="7" type="ORF">E6K73_05770</name>
</gene>
<keyword evidence="2 5" id="KW-0547">Nucleotide-binding</keyword>
<dbReference type="InterPro" id="IPR017441">
    <property type="entry name" value="Protein_kinase_ATP_BS"/>
</dbReference>
<dbReference type="InterPro" id="IPR011009">
    <property type="entry name" value="Kinase-like_dom_sf"/>
</dbReference>
<dbReference type="EMBL" id="VBOT01000071">
    <property type="protein sequence ID" value="TMQ51471.1"/>
    <property type="molecule type" value="Genomic_DNA"/>
</dbReference>
<dbReference type="AlphaFoldDB" id="A0A538SJC7"/>
<dbReference type="PANTHER" id="PTHR43289:SF6">
    <property type="entry name" value="SERINE_THREONINE-PROTEIN KINASE NEKL-3"/>
    <property type="match status" value="1"/>
</dbReference>
<dbReference type="SUPFAM" id="SSF48452">
    <property type="entry name" value="TPR-like"/>
    <property type="match status" value="1"/>
</dbReference>
<comment type="caution">
    <text evidence="7">The sequence shown here is derived from an EMBL/GenBank/DDBJ whole genome shotgun (WGS) entry which is preliminary data.</text>
</comment>
<dbReference type="InterPro" id="IPR000719">
    <property type="entry name" value="Prot_kinase_dom"/>
</dbReference>
<evidence type="ECO:0000256" key="5">
    <source>
        <dbReference type="PROSITE-ProRule" id="PRU10141"/>
    </source>
</evidence>
<dbReference type="GO" id="GO:0004674">
    <property type="term" value="F:protein serine/threonine kinase activity"/>
    <property type="evidence" value="ECO:0007669"/>
    <property type="project" value="TreeGrafter"/>
</dbReference>